<evidence type="ECO:0000256" key="1">
    <source>
        <dbReference type="SAM" id="SignalP"/>
    </source>
</evidence>
<organism evidence="2 3">
    <name type="scientific">Brevundimonas basaltis</name>
    <dbReference type="NCBI Taxonomy" id="472166"/>
    <lineage>
        <taxon>Bacteria</taxon>
        <taxon>Pseudomonadati</taxon>
        <taxon>Pseudomonadota</taxon>
        <taxon>Alphaproteobacteria</taxon>
        <taxon>Caulobacterales</taxon>
        <taxon>Caulobacteraceae</taxon>
        <taxon>Brevundimonas</taxon>
    </lineage>
</organism>
<keyword evidence="1" id="KW-0732">Signal</keyword>
<feature type="chain" id="PRO_5030509612" description="Secreted protein" evidence="1">
    <location>
        <begin position="23"/>
        <end position="122"/>
    </location>
</feature>
<evidence type="ECO:0008006" key="4">
    <source>
        <dbReference type="Google" id="ProtNLM"/>
    </source>
</evidence>
<dbReference type="RefSeq" id="WP_183256019.1">
    <property type="nucleotide sequence ID" value="NZ_BAAAFF010000005.1"/>
</dbReference>
<name>A0A7W8MH84_9CAUL</name>
<evidence type="ECO:0000313" key="2">
    <source>
        <dbReference type="EMBL" id="MBB5293023.1"/>
    </source>
</evidence>
<protein>
    <recommendedName>
        <fullName evidence="4">Secreted protein</fullName>
    </recommendedName>
</protein>
<reference evidence="2 3" key="1">
    <citation type="submission" date="2020-08" db="EMBL/GenBank/DDBJ databases">
        <title>Genomic Encyclopedia of Type Strains, Phase IV (KMG-IV): sequencing the most valuable type-strain genomes for metagenomic binning, comparative biology and taxonomic classification.</title>
        <authorList>
            <person name="Goeker M."/>
        </authorList>
    </citation>
    <scope>NUCLEOTIDE SEQUENCE [LARGE SCALE GENOMIC DNA]</scope>
    <source>
        <strain evidence="2 3">DSM 25335</strain>
    </source>
</reference>
<comment type="caution">
    <text evidence="2">The sequence shown here is derived from an EMBL/GenBank/DDBJ whole genome shotgun (WGS) entry which is preliminary data.</text>
</comment>
<keyword evidence="3" id="KW-1185">Reference proteome</keyword>
<sequence length="122" mass="13120">MQRLSSCLIVAAVAAVALPALAQQPPPNPNGPPPSGQARIWANRSYEGMMPGIRADYENFLDAAAGNNLPAQPLARIDLANRVSTLIELGRCTDARNEAREAGDRQMALRARQMCPRDRNAG</sequence>
<dbReference type="Proteomes" id="UP000566663">
    <property type="component" value="Unassembled WGS sequence"/>
</dbReference>
<proteinExistence type="predicted"/>
<evidence type="ECO:0000313" key="3">
    <source>
        <dbReference type="Proteomes" id="UP000566663"/>
    </source>
</evidence>
<dbReference type="EMBL" id="JACHFZ010000006">
    <property type="protein sequence ID" value="MBB5293023.1"/>
    <property type="molecule type" value="Genomic_DNA"/>
</dbReference>
<dbReference type="AlphaFoldDB" id="A0A7W8MH84"/>
<accession>A0A7W8MH84</accession>
<feature type="signal peptide" evidence="1">
    <location>
        <begin position="1"/>
        <end position="22"/>
    </location>
</feature>
<gene>
    <name evidence="2" type="ORF">HNQ67_002568</name>
</gene>